<feature type="region of interest" description="Disordered" evidence="1">
    <location>
        <begin position="226"/>
        <end position="247"/>
    </location>
</feature>
<proteinExistence type="predicted"/>
<keyword evidence="3" id="KW-1185">Reference proteome</keyword>
<sequence length="416" mass="44200">MTEAHDAQRREVQVWEAADDLLALYRNNFNFQFAKSVSGKNGEVTYNIIWQSKNLAPRFNIAWEPIYALNWRPQRDARRGLADVRAGPDTPSTVPPKANFMNIGKNGYRYEGQNGIHIVIGVKNSAGGYDVIYVDSTELGLNMGSWYQPQETVKWWYQTGVRTATMIAGADTPVHTFDMSAPNPETGLFYISTTYIYATGQWINSPNAPATALETGVLGFPRRSGPVLDGGSGGNTGTGTGSGGSNQALHDKMTAIEKTLLQIATLLSTDGAHLQLAPYQGTIIWPGLTNPAVMDAGGTIAANFLSNIGYMANFTHDMNTMHRRAAAAGVPMGVQVAWDNAFNAIPAGGQQDGGVIDVGTAAVAGVGTRALVAGGDGGEKNGEKKQQNGDGAEGKKGETVLQIRKAHARAIVAGAS</sequence>
<name>A0AAN6MQP1_9PEZI</name>
<dbReference type="AlphaFoldDB" id="A0AAN6MQP1"/>
<feature type="region of interest" description="Disordered" evidence="1">
    <location>
        <begin position="373"/>
        <end position="400"/>
    </location>
</feature>
<protein>
    <submittedName>
        <fullName evidence="2">Uncharacterized protein</fullName>
    </submittedName>
</protein>
<evidence type="ECO:0000256" key="1">
    <source>
        <dbReference type="SAM" id="MobiDB-lite"/>
    </source>
</evidence>
<evidence type="ECO:0000313" key="3">
    <source>
        <dbReference type="Proteomes" id="UP001303889"/>
    </source>
</evidence>
<gene>
    <name evidence="2" type="ORF">C8A05DRAFT_32016</name>
</gene>
<organism evidence="2 3">
    <name type="scientific">Staphylotrichum tortipilum</name>
    <dbReference type="NCBI Taxonomy" id="2831512"/>
    <lineage>
        <taxon>Eukaryota</taxon>
        <taxon>Fungi</taxon>
        <taxon>Dikarya</taxon>
        <taxon>Ascomycota</taxon>
        <taxon>Pezizomycotina</taxon>
        <taxon>Sordariomycetes</taxon>
        <taxon>Sordariomycetidae</taxon>
        <taxon>Sordariales</taxon>
        <taxon>Chaetomiaceae</taxon>
        <taxon>Staphylotrichum</taxon>
    </lineage>
</organism>
<reference evidence="2" key="2">
    <citation type="submission" date="2023-05" db="EMBL/GenBank/DDBJ databases">
        <authorList>
            <consortium name="Lawrence Berkeley National Laboratory"/>
            <person name="Steindorff A."/>
            <person name="Hensen N."/>
            <person name="Bonometti L."/>
            <person name="Westerberg I."/>
            <person name="Brannstrom I.O."/>
            <person name="Guillou S."/>
            <person name="Cros-Aarteil S."/>
            <person name="Calhoun S."/>
            <person name="Haridas S."/>
            <person name="Kuo A."/>
            <person name="Mondo S."/>
            <person name="Pangilinan J."/>
            <person name="Riley R."/>
            <person name="Labutti K."/>
            <person name="Andreopoulos B."/>
            <person name="Lipzen A."/>
            <person name="Chen C."/>
            <person name="Yanf M."/>
            <person name="Daum C."/>
            <person name="Ng V."/>
            <person name="Clum A."/>
            <person name="Ohm R."/>
            <person name="Martin F."/>
            <person name="Silar P."/>
            <person name="Natvig D."/>
            <person name="Lalanne C."/>
            <person name="Gautier V."/>
            <person name="Ament-Velasquez S.L."/>
            <person name="Kruys A."/>
            <person name="Hutchinson M.I."/>
            <person name="Powell A.J."/>
            <person name="Barry K."/>
            <person name="Miller A.N."/>
            <person name="Grigoriev I.V."/>
            <person name="Debuchy R."/>
            <person name="Gladieux P."/>
            <person name="Thoren M.H."/>
            <person name="Johannesson H."/>
        </authorList>
    </citation>
    <scope>NUCLEOTIDE SEQUENCE</scope>
    <source>
        <strain evidence="2">CBS 103.79</strain>
    </source>
</reference>
<reference evidence="2" key="1">
    <citation type="journal article" date="2023" name="Mol. Phylogenet. Evol.">
        <title>Genome-scale phylogeny and comparative genomics of the fungal order Sordariales.</title>
        <authorList>
            <person name="Hensen N."/>
            <person name="Bonometti L."/>
            <person name="Westerberg I."/>
            <person name="Brannstrom I.O."/>
            <person name="Guillou S."/>
            <person name="Cros-Aarteil S."/>
            <person name="Calhoun S."/>
            <person name="Haridas S."/>
            <person name="Kuo A."/>
            <person name="Mondo S."/>
            <person name="Pangilinan J."/>
            <person name="Riley R."/>
            <person name="LaButti K."/>
            <person name="Andreopoulos B."/>
            <person name="Lipzen A."/>
            <person name="Chen C."/>
            <person name="Yan M."/>
            <person name="Daum C."/>
            <person name="Ng V."/>
            <person name="Clum A."/>
            <person name="Steindorff A."/>
            <person name="Ohm R.A."/>
            <person name="Martin F."/>
            <person name="Silar P."/>
            <person name="Natvig D.O."/>
            <person name="Lalanne C."/>
            <person name="Gautier V."/>
            <person name="Ament-Velasquez S.L."/>
            <person name="Kruys A."/>
            <person name="Hutchinson M.I."/>
            <person name="Powell A.J."/>
            <person name="Barry K."/>
            <person name="Miller A.N."/>
            <person name="Grigoriev I.V."/>
            <person name="Debuchy R."/>
            <person name="Gladieux P."/>
            <person name="Hiltunen Thoren M."/>
            <person name="Johannesson H."/>
        </authorList>
    </citation>
    <scope>NUCLEOTIDE SEQUENCE</scope>
    <source>
        <strain evidence="2">CBS 103.79</strain>
    </source>
</reference>
<feature type="compositionally biased region" description="Basic and acidic residues" evidence="1">
    <location>
        <begin position="377"/>
        <end position="398"/>
    </location>
</feature>
<dbReference type="EMBL" id="MU855408">
    <property type="protein sequence ID" value="KAK3904208.1"/>
    <property type="molecule type" value="Genomic_DNA"/>
</dbReference>
<accession>A0AAN6MQP1</accession>
<feature type="compositionally biased region" description="Gly residues" evidence="1">
    <location>
        <begin position="228"/>
        <end position="244"/>
    </location>
</feature>
<dbReference type="Proteomes" id="UP001303889">
    <property type="component" value="Unassembled WGS sequence"/>
</dbReference>
<comment type="caution">
    <text evidence="2">The sequence shown here is derived from an EMBL/GenBank/DDBJ whole genome shotgun (WGS) entry which is preliminary data.</text>
</comment>
<evidence type="ECO:0000313" key="2">
    <source>
        <dbReference type="EMBL" id="KAK3904208.1"/>
    </source>
</evidence>